<evidence type="ECO:0000313" key="1">
    <source>
        <dbReference type="EMBL" id="KAA9134106.1"/>
    </source>
</evidence>
<dbReference type="EMBL" id="VYXP01000001">
    <property type="protein sequence ID" value="KAA9134106.1"/>
    <property type="molecule type" value="Genomic_DNA"/>
</dbReference>
<dbReference type="AlphaFoldDB" id="A0A5N0TJL8"/>
<sequence>MSKLDDWLDSAGSASGATAVIEPIFIAEVARADLRGYHPEELPERLFRLARASAGNDYAVVQDINKEWDAQFLRVLKSLKLRLVEDPSNDDFLLDDNVDGGGALFTGGWKVTEWKVSRVRNSKGDILRFTDQIKWVDTAGRIAFSSYDWKPYRGNPS</sequence>
<keyword evidence="2" id="KW-1185">Reference proteome</keyword>
<proteinExistence type="predicted"/>
<comment type="caution">
    <text evidence="1">The sequence shown here is derived from an EMBL/GenBank/DDBJ whole genome shotgun (WGS) entry which is preliminary data.</text>
</comment>
<accession>A0A5N0TJL8</accession>
<reference evidence="1 2" key="1">
    <citation type="submission" date="2019-09" db="EMBL/GenBank/DDBJ databases">
        <title>Wenzhouxiangella sp. Genome sequencing and assembly.</title>
        <authorList>
            <person name="Zhang R."/>
        </authorList>
    </citation>
    <scope>NUCLEOTIDE SEQUENCE [LARGE SCALE GENOMIC DNA]</scope>
    <source>
        <strain evidence="1 2">W260</strain>
    </source>
</reference>
<gene>
    <name evidence="1" type="ORF">F3N42_00730</name>
</gene>
<dbReference type="RefSeq" id="WP_150862456.1">
    <property type="nucleotide sequence ID" value="NZ_VYXP01000001.1"/>
</dbReference>
<protein>
    <submittedName>
        <fullName evidence="1">Uncharacterized protein</fullName>
    </submittedName>
</protein>
<evidence type="ECO:0000313" key="2">
    <source>
        <dbReference type="Proteomes" id="UP000325372"/>
    </source>
</evidence>
<dbReference type="Proteomes" id="UP000325372">
    <property type="component" value="Unassembled WGS sequence"/>
</dbReference>
<organism evidence="1 2">
    <name type="scientific">Marinihelvus fidelis</name>
    <dbReference type="NCBI Taxonomy" id="2613842"/>
    <lineage>
        <taxon>Bacteria</taxon>
        <taxon>Pseudomonadati</taxon>
        <taxon>Pseudomonadota</taxon>
        <taxon>Gammaproteobacteria</taxon>
        <taxon>Chromatiales</taxon>
        <taxon>Wenzhouxiangellaceae</taxon>
        <taxon>Marinihelvus</taxon>
    </lineage>
</organism>
<name>A0A5N0TJL8_9GAMM</name>